<evidence type="ECO:0000256" key="7">
    <source>
        <dbReference type="ARBA" id="ARBA00023237"/>
    </source>
</evidence>
<evidence type="ECO:0000256" key="4">
    <source>
        <dbReference type="ARBA" id="ARBA00022452"/>
    </source>
</evidence>
<accession>E6VTG8</accession>
<dbReference type="Proteomes" id="UP000002191">
    <property type="component" value="Chromosome"/>
</dbReference>
<dbReference type="GO" id="GO:0015562">
    <property type="term" value="F:efflux transmembrane transporter activity"/>
    <property type="evidence" value="ECO:0007669"/>
    <property type="project" value="InterPro"/>
</dbReference>
<dbReference type="InterPro" id="IPR051906">
    <property type="entry name" value="TolC-like"/>
</dbReference>
<reference evidence="10 11" key="2">
    <citation type="journal article" date="2014" name="Genome Announc.">
        <title>Complete Genome Sequence of the Subsurface, Mesophilic Sulfate-Reducing Bacterium Desulfovibrio aespoeensis Aspo-2.</title>
        <authorList>
            <person name="Pedersen K."/>
            <person name="Bengtsson A."/>
            <person name="Edlund J."/>
            <person name="Rabe L."/>
            <person name="Hazen T."/>
            <person name="Chakraborty R."/>
            <person name="Goodwin L."/>
            <person name="Shapiro N."/>
        </authorList>
    </citation>
    <scope>NUCLEOTIDE SEQUENCE [LARGE SCALE GENOMIC DNA]</scope>
    <source>
        <strain evidence="11">ATCC 700646 / DSM 10631 / Aspo-2</strain>
    </source>
</reference>
<protein>
    <submittedName>
        <fullName evidence="10">Outer membrane efflux protein</fullName>
    </submittedName>
</protein>
<dbReference type="eggNOG" id="COG1538">
    <property type="taxonomic scope" value="Bacteria"/>
</dbReference>
<evidence type="ECO:0000256" key="6">
    <source>
        <dbReference type="ARBA" id="ARBA00023136"/>
    </source>
</evidence>
<reference evidence="11" key="1">
    <citation type="submission" date="2010-12" db="EMBL/GenBank/DDBJ databases">
        <title>Complete sequence of Desulfovibrio aespoeensis Aspo-2.</title>
        <authorList>
            <consortium name="US DOE Joint Genome Institute"/>
            <person name="Lucas S."/>
            <person name="Copeland A."/>
            <person name="Lapidus A."/>
            <person name="Cheng J.-F."/>
            <person name="Goodwin L."/>
            <person name="Pitluck S."/>
            <person name="Chertkov O."/>
            <person name="Misra M."/>
            <person name="Detter J.C."/>
            <person name="Han C."/>
            <person name="Tapia R."/>
            <person name="Land M."/>
            <person name="Hauser L."/>
            <person name="Kyrpides N."/>
            <person name="Ivanova N."/>
            <person name="Ovchinnikova G."/>
            <person name="Pedersen K."/>
            <person name="Jagevall S."/>
            <person name="Hazen T."/>
            <person name="Woyke T."/>
        </authorList>
    </citation>
    <scope>NUCLEOTIDE SEQUENCE [LARGE SCALE GENOMIC DNA]</scope>
    <source>
        <strain evidence="11">ATCC 700646 / DSM 10631 / Aspo-2</strain>
    </source>
</reference>
<keyword evidence="6" id="KW-0472">Membrane</keyword>
<feature type="region of interest" description="Disordered" evidence="9">
    <location>
        <begin position="94"/>
        <end position="118"/>
    </location>
</feature>
<evidence type="ECO:0000313" key="10">
    <source>
        <dbReference type="EMBL" id="ADU62145.1"/>
    </source>
</evidence>
<dbReference type="GO" id="GO:1990281">
    <property type="term" value="C:efflux pump complex"/>
    <property type="evidence" value="ECO:0007669"/>
    <property type="project" value="TreeGrafter"/>
</dbReference>
<dbReference type="Gene3D" id="1.20.1600.10">
    <property type="entry name" value="Outer membrane efflux proteins (OEP)"/>
    <property type="match status" value="1"/>
</dbReference>
<dbReference type="GO" id="GO:0015288">
    <property type="term" value="F:porin activity"/>
    <property type="evidence" value="ECO:0007669"/>
    <property type="project" value="TreeGrafter"/>
</dbReference>
<comment type="subcellular location">
    <subcellularLocation>
        <location evidence="1">Cell outer membrane</location>
    </subcellularLocation>
</comment>
<name>E6VTG8_PSEA9</name>
<dbReference type="PANTHER" id="PTHR30026">
    <property type="entry name" value="OUTER MEMBRANE PROTEIN TOLC"/>
    <property type="match status" value="1"/>
</dbReference>
<evidence type="ECO:0000256" key="1">
    <source>
        <dbReference type="ARBA" id="ARBA00004442"/>
    </source>
</evidence>
<dbReference type="EMBL" id="CP002431">
    <property type="protein sequence ID" value="ADU62145.1"/>
    <property type="molecule type" value="Genomic_DNA"/>
</dbReference>
<dbReference type="RefSeq" id="WP_013514076.1">
    <property type="nucleotide sequence ID" value="NC_014844.1"/>
</dbReference>
<proteinExistence type="inferred from homology"/>
<keyword evidence="4" id="KW-1134">Transmembrane beta strand</keyword>
<feature type="coiled-coil region" evidence="8">
    <location>
        <begin position="399"/>
        <end position="426"/>
    </location>
</feature>
<feature type="region of interest" description="Disordered" evidence="9">
    <location>
        <begin position="144"/>
        <end position="167"/>
    </location>
</feature>
<keyword evidence="3" id="KW-0813">Transport</keyword>
<dbReference type="HOGENOM" id="CLU_022604_1_0_7"/>
<evidence type="ECO:0000313" key="11">
    <source>
        <dbReference type="Proteomes" id="UP000002191"/>
    </source>
</evidence>
<keyword evidence="8" id="KW-0175">Coiled coil</keyword>
<evidence type="ECO:0000256" key="2">
    <source>
        <dbReference type="ARBA" id="ARBA00007613"/>
    </source>
</evidence>
<dbReference type="InterPro" id="IPR003423">
    <property type="entry name" value="OMP_efflux"/>
</dbReference>
<gene>
    <name evidence="10" type="ordered locus">Daes_1129</name>
</gene>
<dbReference type="Pfam" id="PF02321">
    <property type="entry name" value="OEP"/>
    <property type="match status" value="2"/>
</dbReference>
<dbReference type="GO" id="GO:0009279">
    <property type="term" value="C:cell outer membrane"/>
    <property type="evidence" value="ECO:0007669"/>
    <property type="project" value="UniProtKB-SubCell"/>
</dbReference>
<comment type="similarity">
    <text evidence="2">Belongs to the outer membrane factor (OMF) (TC 1.B.17) family.</text>
</comment>
<keyword evidence="7" id="KW-0998">Cell outer membrane</keyword>
<keyword evidence="11" id="KW-1185">Reference proteome</keyword>
<sequence>MREYQRSVWIIVGCMFMVAYGGQSQAASVPDNAEPTVLQLSMGEVVGLTLRNNLNVQTTYLSRVLEKFGIEQAEAKFEPNVNIDGTVNLETIERNKRMRGDAQKASSTTKEAGAKATVDQKVPTGATLTFTWDNTYKDNSDGSLSYNSASGSVDRSNSKSGGHTSSWGIDLTQPLLKGGGIDYNMASVRLARIQEQRNILNLRDTLSALINEGVNYFFTFVQAKENLAIQEQALGRSKRLLETNRLKMTLGRMSQSDVIQAEADEASQELSLEQTRNSYDDARRNLLNFLNLDPNIVIEPVKEDYPIITPDLDACMVVAVKNNQSYLDKVFAVTEAETRFMMTENERMWDLSLKSGYGEAYSNDNPGYNHTDTEFKAGIELSAPINLWGADYLDRKQVLLQAVADKRRAKIDLEKAETDLQTTVANTVRNVNMRLKFISLAKRNTELKALQLQNENTKLMTGRSTNFQVVTYQDQLVQAQQDEVASSIAYLQSLLELDQLLGTTMDTWKIEFKQNDAALEKELNDEVRPLIWTWW</sequence>
<dbReference type="STRING" id="643562.Daes_1129"/>
<evidence type="ECO:0000256" key="3">
    <source>
        <dbReference type="ARBA" id="ARBA00022448"/>
    </source>
</evidence>
<organism evidence="10 11">
    <name type="scientific">Pseudodesulfovibrio aespoeensis (strain ATCC 700646 / DSM 10631 / Aspo-2)</name>
    <name type="common">Desulfovibrio aespoeensis</name>
    <dbReference type="NCBI Taxonomy" id="643562"/>
    <lineage>
        <taxon>Bacteria</taxon>
        <taxon>Pseudomonadati</taxon>
        <taxon>Thermodesulfobacteriota</taxon>
        <taxon>Desulfovibrionia</taxon>
        <taxon>Desulfovibrionales</taxon>
        <taxon>Desulfovibrionaceae</taxon>
    </lineage>
</organism>
<dbReference type="PANTHER" id="PTHR30026:SF20">
    <property type="entry name" value="OUTER MEMBRANE PROTEIN TOLC"/>
    <property type="match status" value="1"/>
</dbReference>
<evidence type="ECO:0000256" key="8">
    <source>
        <dbReference type="SAM" id="Coils"/>
    </source>
</evidence>
<dbReference type="AlphaFoldDB" id="E6VTG8"/>
<dbReference type="KEGG" id="das:Daes_1129"/>
<dbReference type="SUPFAM" id="SSF56954">
    <property type="entry name" value="Outer membrane efflux proteins (OEP)"/>
    <property type="match status" value="1"/>
</dbReference>
<evidence type="ECO:0000256" key="9">
    <source>
        <dbReference type="SAM" id="MobiDB-lite"/>
    </source>
</evidence>
<keyword evidence="5" id="KW-0812">Transmembrane</keyword>
<evidence type="ECO:0000256" key="5">
    <source>
        <dbReference type="ARBA" id="ARBA00022692"/>
    </source>
</evidence>